<dbReference type="Gene3D" id="2.40.160.200">
    <property type="entry name" value="LURP1-related"/>
    <property type="match status" value="1"/>
</dbReference>
<dbReference type="AlphaFoldDB" id="A0A518EVT0"/>
<protein>
    <submittedName>
        <fullName evidence="2">Uncharacterized protein</fullName>
    </submittedName>
</protein>
<dbReference type="EMBL" id="CP036434">
    <property type="protein sequence ID" value="QDV08200.1"/>
    <property type="molecule type" value="Genomic_DNA"/>
</dbReference>
<dbReference type="OrthoDB" id="572274at2"/>
<evidence type="ECO:0000256" key="1">
    <source>
        <dbReference type="ARBA" id="ARBA00005437"/>
    </source>
</evidence>
<dbReference type="Pfam" id="PF04525">
    <property type="entry name" value="LOR"/>
    <property type="match status" value="1"/>
</dbReference>
<dbReference type="SUPFAM" id="SSF54518">
    <property type="entry name" value="Tubby C-terminal domain-like"/>
    <property type="match status" value="1"/>
</dbReference>
<dbReference type="InterPro" id="IPR007612">
    <property type="entry name" value="LOR"/>
</dbReference>
<dbReference type="RefSeq" id="WP_145200414.1">
    <property type="nucleotide sequence ID" value="NZ_CP036434.1"/>
</dbReference>
<accession>A0A518EVT0</accession>
<reference evidence="2 3" key="1">
    <citation type="submission" date="2019-02" db="EMBL/GenBank/DDBJ databases">
        <title>Deep-cultivation of Planctomycetes and their phenomic and genomic characterization uncovers novel biology.</title>
        <authorList>
            <person name="Wiegand S."/>
            <person name="Jogler M."/>
            <person name="Boedeker C."/>
            <person name="Pinto D."/>
            <person name="Vollmers J."/>
            <person name="Rivas-Marin E."/>
            <person name="Kohn T."/>
            <person name="Peeters S.H."/>
            <person name="Heuer A."/>
            <person name="Rast P."/>
            <person name="Oberbeckmann S."/>
            <person name="Bunk B."/>
            <person name="Jeske O."/>
            <person name="Meyerdierks A."/>
            <person name="Storesund J.E."/>
            <person name="Kallscheuer N."/>
            <person name="Luecker S."/>
            <person name="Lage O.M."/>
            <person name="Pohl T."/>
            <person name="Merkel B.J."/>
            <person name="Hornburger P."/>
            <person name="Mueller R.-W."/>
            <person name="Bruemmer F."/>
            <person name="Labrenz M."/>
            <person name="Spormann A.M."/>
            <person name="Op den Camp H."/>
            <person name="Overmann J."/>
            <person name="Amann R."/>
            <person name="Jetten M.S.M."/>
            <person name="Mascher T."/>
            <person name="Medema M.H."/>
            <person name="Devos D.P."/>
            <person name="Kaster A.-K."/>
            <person name="Ovreas L."/>
            <person name="Rohde M."/>
            <person name="Galperin M.Y."/>
            <person name="Jogler C."/>
        </authorList>
    </citation>
    <scope>NUCLEOTIDE SEQUENCE [LARGE SCALE GENOMIC DNA]</scope>
    <source>
        <strain evidence="2 3">Poly30</strain>
    </source>
</reference>
<dbReference type="InterPro" id="IPR025659">
    <property type="entry name" value="Tubby-like_C"/>
</dbReference>
<sequence length="186" mass="21226">MPHAFEVDSYTIRRKFFTVLGASFHIYDDQEQLIGFCKQKAFKLREDIRVFEDEAQARPLLTIKARQAIDFSASYDIVDATTNTKVGAARRKGFTSILRDSWEILDADDRLIDKLQEDSTTLALVRRFLSNLVPQKFHLGSGVIFRQRFNPVIFKMDVSIENAEVDRRLILGVAALVAAIEGRQSN</sequence>
<comment type="similarity">
    <text evidence="1">Belongs to the LOR family.</text>
</comment>
<organism evidence="2 3">
    <name type="scientific">Saltatorellus ferox</name>
    <dbReference type="NCBI Taxonomy" id="2528018"/>
    <lineage>
        <taxon>Bacteria</taxon>
        <taxon>Pseudomonadati</taxon>
        <taxon>Planctomycetota</taxon>
        <taxon>Planctomycetia</taxon>
        <taxon>Planctomycetia incertae sedis</taxon>
        <taxon>Saltatorellus</taxon>
    </lineage>
</organism>
<keyword evidence="3" id="KW-1185">Reference proteome</keyword>
<evidence type="ECO:0000313" key="2">
    <source>
        <dbReference type="EMBL" id="QDV08200.1"/>
    </source>
</evidence>
<dbReference type="InterPro" id="IPR038595">
    <property type="entry name" value="LOR_sf"/>
</dbReference>
<proteinExistence type="inferred from homology"/>
<evidence type="ECO:0000313" key="3">
    <source>
        <dbReference type="Proteomes" id="UP000320390"/>
    </source>
</evidence>
<gene>
    <name evidence="2" type="ORF">Poly30_37360</name>
</gene>
<dbReference type="Proteomes" id="UP000320390">
    <property type="component" value="Chromosome"/>
</dbReference>
<name>A0A518EVT0_9BACT</name>